<dbReference type="EMBL" id="CP001325">
    <property type="protein sequence ID" value="ACO62725.1"/>
    <property type="molecule type" value="Genomic_DNA"/>
</dbReference>
<feature type="region of interest" description="Disordered" evidence="2">
    <location>
        <begin position="98"/>
        <end position="131"/>
    </location>
</feature>
<feature type="compositionally biased region" description="Pro residues" evidence="2">
    <location>
        <begin position="859"/>
        <end position="879"/>
    </location>
</feature>
<evidence type="ECO:0000313" key="3">
    <source>
        <dbReference type="EMBL" id="ACO62725.1"/>
    </source>
</evidence>
<dbReference type="KEGG" id="mis:MICPUN_100170"/>
<dbReference type="OMA" id="RHECDAN"/>
<accession>C1E4I2</accession>
<feature type="compositionally biased region" description="Basic and acidic residues" evidence="2">
    <location>
        <begin position="276"/>
        <end position="287"/>
    </location>
</feature>
<dbReference type="GeneID" id="8243150"/>
<feature type="region of interest" description="Disordered" evidence="2">
    <location>
        <begin position="274"/>
        <end position="314"/>
    </location>
</feature>
<keyword evidence="4" id="KW-1185">Reference proteome</keyword>
<feature type="compositionally biased region" description="Basic and acidic residues" evidence="2">
    <location>
        <begin position="103"/>
        <end position="131"/>
    </location>
</feature>
<feature type="region of interest" description="Disordered" evidence="2">
    <location>
        <begin position="423"/>
        <end position="444"/>
    </location>
</feature>
<protein>
    <submittedName>
        <fullName evidence="3">Uncharacterized protein</fullName>
    </submittedName>
</protein>
<evidence type="ECO:0000313" key="4">
    <source>
        <dbReference type="Proteomes" id="UP000002009"/>
    </source>
</evidence>
<name>C1E4I2_MICCC</name>
<sequence length="946" mass="100159">MDPATPTAAGHLARLEAELRAKEAAVAEREGALAVREHELDSMLDAQAATRAESENAAAAIARVQAANVALAASLDRRTKELDDREFALSAREARTGATTVAARERDVEKLESETRARDDASAERERAADERERLLQELTALMRERELACAAREEQLATHEAALRDAAAEDRSMLNQSLIANDASENDNAGDLALAQGALERRAAVVEERERAAAAFLEEIRDLHAAVRDREADASERESALTRLGDAIEQRREGIEAAERRRADALDAMQASLSAREREVERREAEAEAGGGVAARGAAANDDRPTPPRSPNKKVNFAAVAAAAADDVIKNVEGGGDAATDADVDEEKDEEMAKMAKTCEVLVMKCELLELEKRSIEEKLGHVTQVASTASALVQKLDEALESHDAVLAETRAERDELRAALESTDRDVAASPRAANGGGGEDGALFRTLVARSEALEAGLFDLERRAAAAHASSARDRASLESALARQRQLESEKRQLESAAKALRAENAALASAPPPTKSRVSVQLAKELESAKAEIASLRLALIAADRKAKAAEDAAKNAVERIRKSASQGAAKFGRREAERLAEKELARARRDATRAEELLAMAKISHEAELGDMARNAATARGVEGVWVKLADAARHECDANKAALARTEAELATVRREGRAMCAAAFSAMAAAAETRDRLDFRTAALASAVSAIEAATVRMCPDPSRDVSRDAHAGSSGDPLDLDAVADALSAPVEALGTLEELALAAAAKYAGDGREDGGEVEVGKLEAKACAAVGGMIDAARGIAAAAATSRAMHERLAAPLDDVAGTPPTTTATAATSPIAAFDQPSTATSPFAAFDRAEETTTIHPARSPPTPPSPVVRVTPPPPDPPWARDRLPTRGRGYPASRVDAATAREESLTASVERATTPAMARLSAIEASLSSRRMSMMERIKMFDKG</sequence>
<feature type="coiled-coil region" evidence="1">
    <location>
        <begin position="483"/>
        <end position="612"/>
    </location>
</feature>
<dbReference type="RefSeq" id="XP_002501467.1">
    <property type="nucleotide sequence ID" value="XM_002501421.1"/>
</dbReference>
<feature type="region of interest" description="Disordered" evidence="2">
    <location>
        <begin position="851"/>
        <end position="896"/>
    </location>
</feature>
<dbReference type="AlphaFoldDB" id="C1E4I2"/>
<gene>
    <name evidence="3" type="ORF">MICPUN_100170</name>
</gene>
<dbReference type="STRING" id="296587.C1E4I2"/>
<evidence type="ECO:0000256" key="2">
    <source>
        <dbReference type="SAM" id="MobiDB-lite"/>
    </source>
</evidence>
<dbReference type="InParanoid" id="C1E4I2"/>
<organism evidence="3 4">
    <name type="scientific">Micromonas commoda (strain RCC299 / NOUM17 / CCMP2709)</name>
    <name type="common">Picoplanktonic green alga</name>
    <dbReference type="NCBI Taxonomy" id="296587"/>
    <lineage>
        <taxon>Eukaryota</taxon>
        <taxon>Viridiplantae</taxon>
        <taxon>Chlorophyta</taxon>
        <taxon>Mamiellophyceae</taxon>
        <taxon>Mamiellales</taxon>
        <taxon>Mamiellaceae</taxon>
        <taxon>Micromonas</taxon>
    </lineage>
</organism>
<dbReference type="Proteomes" id="UP000002009">
    <property type="component" value="Chromosome 4"/>
</dbReference>
<reference evidence="3 4" key="1">
    <citation type="journal article" date="2009" name="Science">
        <title>Green evolution and dynamic adaptations revealed by genomes of the marine picoeukaryotes Micromonas.</title>
        <authorList>
            <person name="Worden A.Z."/>
            <person name="Lee J.H."/>
            <person name="Mock T."/>
            <person name="Rouze P."/>
            <person name="Simmons M.P."/>
            <person name="Aerts A.L."/>
            <person name="Allen A.E."/>
            <person name="Cuvelier M.L."/>
            <person name="Derelle E."/>
            <person name="Everett M.V."/>
            <person name="Foulon E."/>
            <person name="Grimwood J."/>
            <person name="Gundlach H."/>
            <person name="Henrissat B."/>
            <person name="Napoli C."/>
            <person name="McDonald S.M."/>
            <person name="Parker M.S."/>
            <person name="Rombauts S."/>
            <person name="Salamov A."/>
            <person name="Von Dassow P."/>
            <person name="Badger J.H."/>
            <person name="Coutinho P.M."/>
            <person name="Demir E."/>
            <person name="Dubchak I."/>
            <person name="Gentemann C."/>
            <person name="Eikrem W."/>
            <person name="Gready J.E."/>
            <person name="John U."/>
            <person name="Lanier W."/>
            <person name="Lindquist E.A."/>
            <person name="Lucas S."/>
            <person name="Mayer K.F."/>
            <person name="Moreau H."/>
            <person name="Not F."/>
            <person name="Otillar R."/>
            <person name="Panaud O."/>
            <person name="Pangilinan J."/>
            <person name="Paulsen I."/>
            <person name="Piegu B."/>
            <person name="Poliakov A."/>
            <person name="Robbens S."/>
            <person name="Schmutz J."/>
            <person name="Toulza E."/>
            <person name="Wyss T."/>
            <person name="Zelensky A."/>
            <person name="Zhou K."/>
            <person name="Armbrust E.V."/>
            <person name="Bhattacharya D."/>
            <person name="Goodenough U.W."/>
            <person name="Van de Peer Y."/>
            <person name="Grigoriev I.V."/>
        </authorList>
    </citation>
    <scope>NUCLEOTIDE SEQUENCE [LARGE SCALE GENOMIC DNA]</scope>
    <source>
        <strain evidence="4">RCC299 / NOUM17</strain>
    </source>
</reference>
<feature type="coiled-coil region" evidence="1">
    <location>
        <begin position="638"/>
        <end position="665"/>
    </location>
</feature>
<keyword evidence="1" id="KW-0175">Coiled coil</keyword>
<proteinExistence type="predicted"/>
<evidence type="ECO:0000256" key="1">
    <source>
        <dbReference type="SAM" id="Coils"/>
    </source>
</evidence>